<reference evidence="3" key="1">
    <citation type="journal article" date="2020" name="mSystems">
        <title>Genome- and Community-Level Interaction Insights into Carbon Utilization and Element Cycling Functions of Hydrothermarchaeota in Hydrothermal Sediment.</title>
        <authorList>
            <person name="Zhou Z."/>
            <person name="Liu Y."/>
            <person name="Xu W."/>
            <person name="Pan J."/>
            <person name="Luo Z.H."/>
            <person name="Li M."/>
        </authorList>
    </citation>
    <scope>NUCLEOTIDE SEQUENCE [LARGE SCALE GENOMIC DNA]</scope>
    <source>
        <strain evidence="3">SpSt-374</strain>
    </source>
</reference>
<keyword evidence="1" id="KW-0472">Membrane</keyword>
<dbReference type="CDD" id="cd06259">
    <property type="entry name" value="YdcF-like"/>
    <property type="match status" value="1"/>
</dbReference>
<sequence length="203" mass="22972">MGRLRSRRVRRRGWARKSGFWVGLLMALVVILGLIPVRLAISFYLAPVPQAIFVLDGNVQRVRFAAKLWQSHPHMDIWVSGVGSDTRYSKMLDQAGIPQSQIFYDVCATDTVTNFTCPVGKLRRRGLHHVYLVTSDYHMVRSRSIATIVFGSRGIVVTPLTVPSRGMPPESRSRVLRDCFRSLLWLFTGWTGASLNPNLPNYD</sequence>
<keyword evidence="1" id="KW-1133">Transmembrane helix</keyword>
<evidence type="ECO:0000256" key="1">
    <source>
        <dbReference type="SAM" id="Phobius"/>
    </source>
</evidence>
<evidence type="ECO:0000313" key="3">
    <source>
        <dbReference type="EMBL" id="HGG02826.1"/>
    </source>
</evidence>
<dbReference type="AlphaFoldDB" id="A0A7C3ZWG3"/>
<accession>A0A7C3ZWG3</accession>
<comment type="caution">
    <text evidence="3">The sequence shown here is derived from an EMBL/GenBank/DDBJ whole genome shotgun (WGS) entry which is preliminary data.</text>
</comment>
<organism evidence="3">
    <name type="scientific">Planktothricoides sp. SpSt-374</name>
    <dbReference type="NCBI Taxonomy" id="2282167"/>
    <lineage>
        <taxon>Bacteria</taxon>
        <taxon>Bacillati</taxon>
        <taxon>Cyanobacteriota</taxon>
        <taxon>Cyanophyceae</taxon>
        <taxon>Oscillatoriophycideae</taxon>
        <taxon>Oscillatoriales</taxon>
        <taxon>Oscillatoriaceae</taxon>
        <taxon>Planktothricoides</taxon>
    </lineage>
</organism>
<proteinExistence type="predicted"/>
<keyword evidence="1" id="KW-0812">Transmembrane</keyword>
<dbReference type="EMBL" id="DSPX01000200">
    <property type="protein sequence ID" value="HGG02826.1"/>
    <property type="molecule type" value="Genomic_DNA"/>
</dbReference>
<dbReference type="Pfam" id="PF02698">
    <property type="entry name" value="DUF218"/>
    <property type="match status" value="1"/>
</dbReference>
<dbReference type="InterPro" id="IPR003848">
    <property type="entry name" value="DUF218"/>
</dbReference>
<name>A0A7C3ZWG3_9CYAN</name>
<evidence type="ECO:0000259" key="2">
    <source>
        <dbReference type="Pfam" id="PF02698"/>
    </source>
</evidence>
<feature type="domain" description="DUF218" evidence="2">
    <location>
        <begin position="50"/>
        <end position="165"/>
    </location>
</feature>
<protein>
    <submittedName>
        <fullName evidence="3">YdcF family protein</fullName>
    </submittedName>
</protein>
<gene>
    <name evidence="3" type="ORF">ENR15_19830</name>
</gene>
<feature type="transmembrane region" description="Helical" evidence="1">
    <location>
        <begin position="20"/>
        <end position="45"/>
    </location>
</feature>